<protein>
    <recommendedName>
        <fullName evidence="4 18">Peroxidase</fullName>
        <ecNumber evidence="4 18">1.11.1.7</ecNumber>
    </recommendedName>
</protein>
<comment type="function">
    <text evidence="2">Removal of H(2)O(2), oxidation of toxic reductants, biosynthesis and degradation of lignin, suberization, auxin catabolism, response to environmental stresses such as wounding, pathogen attack and oxidative stress. These functions might be dependent on each isozyme/isoform in each plant tissue.</text>
</comment>
<feature type="disulfide bond" evidence="17">
    <location>
        <begin position="71"/>
        <end position="76"/>
    </location>
</feature>
<dbReference type="GO" id="GO:0005576">
    <property type="term" value="C:extracellular region"/>
    <property type="evidence" value="ECO:0007669"/>
    <property type="project" value="UniProtKB-SubCell"/>
</dbReference>
<sequence length="329" mass="35605">MMISSKKLTQLSVVCWVAVLFFQSVQSQLQVGFYRNSCRRAELIVRNAVRDGINKDRGVAAGLVRMHFHDCFVRGCEGSVLLDSTSSNTAEKESPANNNSLRGYEVVDDAKAKLEAECRGVVSCADILAFAARDSFDLTGGISYDVPAGRRDGTVSLAAETSDLPPPTFNVDQLTQNFAKKGLSQEEMVTLSGGHTIGRSHCTSFSNRLYSFNGTNSQDPSLDATYAASLKQKCPQASTDPNLVVPMDTITPTISDVNYYRDILANRGLFTSDQTLLSNTATASQVNSNSRSPLGWKTKFAAAMVKMGRVEVLTGNAGEIRANCRVINS</sequence>
<keyword evidence="10 15" id="KW-0408">Iron</keyword>
<proteinExistence type="inferred from homology"/>
<dbReference type="InterPro" id="IPR010255">
    <property type="entry name" value="Haem_peroxidase_sf"/>
</dbReference>
<keyword evidence="11 17" id="KW-1015">Disulfide bond</keyword>
<comment type="cofactor">
    <cofactor evidence="15 18">
        <name>heme b</name>
        <dbReference type="ChEBI" id="CHEBI:60344"/>
    </cofactor>
    <text evidence="15 18">Binds 1 heme b (iron(II)-protoporphyrin IX) group per subunit.</text>
</comment>
<evidence type="ECO:0000256" key="11">
    <source>
        <dbReference type="ARBA" id="ARBA00023157"/>
    </source>
</evidence>
<dbReference type="GO" id="GO:0042744">
    <property type="term" value="P:hydrogen peroxide catabolic process"/>
    <property type="evidence" value="ECO:0007669"/>
    <property type="project" value="UniProtKB-KW"/>
</dbReference>
<keyword evidence="5 18" id="KW-0575">Peroxidase</keyword>
<dbReference type="Gene3D" id="1.10.520.10">
    <property type="match status" value="1"/>
</dbReference>
<dbReference type="FunFam" id="1.10.520.10:FF:000001">
    <property type="entry name" value="Peroxidase"/>
    <property type="match status" value="1"/>
</dbReference>
<accession>A0A6M2F4T4</accession>
<evidence type="ECO:0000313" key="20">
    <source>
        <dbReference type="EMBL" id="NUU91216.1"/>
    </source>
</evidence>
<feature type="disulfide bond" evidence="17">
    <location>
        <begin position="202"/>
        <end position="234"/>
    </location>
</feature>
<dbReference type="GO" id="GO:0006979">
    <property type="term" value="P:response to oxidative stress"/>
    <property type="evidence" value="ECO:0007669"/>
    <property type="project" value="UniProtKB-UniRule"/>
</dbReference>
<evidence type="ECO:0000256" key="16">
    <source>
        <dbReference type="PIRSR" id="PIRSR600823-4"/>
    </source>
</evidence>
<dbReference type="PANTHER" id="PTHR31517:SF84">
    <property type="entry name" value="PEROXIDASE"/>
    <property type="match status" value="1"/>
</dbReference>
<dbReference type="InterPro" id="IPR002016">
    <property type="entry name" value="Haem_peroxidase"/>
</dbReference>
<comment type="catalytic activity">
    <reaction evidence="1 18">
        <text>2 a phenolic donor + H2O2 = 2 a phenolic radical donor + 2 H2O</text>
        <dbReference type="Rhea" id="RHEA:56136"/>
        <dbReference type="ChEBI" id="CHEBI:15377"/>
        <dbReference type="ChEBI" id="CHEBI:16240"/>
        <dbReference type="ChEBI" id="CHEBI:139520"/>
        <dbReference type="ChEBI" id="CHEBI:139521"/>
        <dbReference type="EC" id="1.11.1.7"/>
    </reaction>
</comment>
<dbReference type="EC" id="1.11.1.7" evidence="4 18"/>
<comment type="cofactor">
    <cofactor evidence="15 18">
        <name>Ca(2+)</name>
        <dbReference type="ChEBI" id="CHEBI:29108"/>
    </cofactor>
    <text evidence="15 18">Binds 2 calcium ions per subunit.</text>
</comment>
<comment type="similarity">
    <text evidence="3">Belongs to the peroxidase family. Ascorbate peroxidase subfamily.</text>
</comment>
<reference evidence="20" key="1">
    <citation type="submission" date="2020-03" db="EMBL/GenBank/DDBJ databases">
        <authorList>
            <person name="Zhang R."/>
        </authorList>
    </citation>
    <scope>NUCLEOTIDE SEQUENCE</scope>
</reference>
<evidence type="ECO:0000256" key="3">
    <source>
        <dbReference type="ARBA" id="ARBA00006873"/>
    </source>
</evidence>
<comment type="subcellular location">
    <subcellularLocation>
        <location evidence="18">Secreted</location>
    </subcellularLocation>
</comment>
<evidence type="ECO:0000256" key="17">
    <source>
        <dbReference type="PIRSR" id="PIRSR600823-5"/>
    </source>
</evidence>
<evidence type="ECO:0000256" key="4">
    <source>
        <dbReference type="ARBA" id="ARBA00012313"/>
    </source>
</evidence>
<dbReference type="FunFam" id="1.10.420.10:FF:000006">
    <property type="entry name" value="Peroxidase"/>
    <property type="match status" value="1"/>
</dbReference>
<feature type="binding site" evidence="15">
    <location>
        <position position="256"/>
    </location>
    <ligand>
        <name>Ca(2+)</name>
        <dbReference type="ChEBI" id="CHEBI:29108"/>
        <label>2</label>
    </ligand>
</feature>
<name>A0A6M2F4T4_9ROSI</name>
<keyword evidence="18" id="KW-0376">Hydrogen peroxide</keyword>
<evidence type="ECO:0000256" key="7">
    <source>
        <dbReference type="ARBA" id="ARBA00022723"/>
    </source>
</evidence>
<dbReference type="SUPFAM" id="SSF48113">
    <property type="entry name" value="Heme-dependent peroxidases"/>
    <property type="match status" value="1"/>
</dbReference>
<dbReference type="AlphaFoldDB" id="A0A6M2F4T4"/>
<feature type="binding site" evidence="15">
    <location>
        <position position="251"/>
    </location>
    <ligand>
        <name>Ca(2+)</name>
        <dbReference type="ChEBI" id="CHEBI:29108"/>
        <label>2</label>
    </ligand>
</feature>
<dbReference type="PROSITE" id="PS50873">
    <property type="entry name" value="PEROXIDASE_4"/>
    <property type="match status" value="1"/>
</dbReference>
<evidence type="ECO:0000256" key="8">
    <source>
        <dbReference type="ARBA" id="ARBA00022837"/>
    </source>
</evidence>
<dbReference type="InterPro" id="IPR000823">
    <property type="entry name" value="Peroxidase_pln"/>
</dbReference>
<dbReference type="Pfam" id="PF00141">
    <property type="entry name" value="peroxidase"/>
    <property type="match status" value="1"/>
</dbReference>
<feature type="active site" description="Proton acceptor" evidence="13">
    <location>
        <position position="69"/>
    </location>
</feature>
<dbReference type="InterPro" id="IPR019794">
    <property type="entry name" value="Peroxidases_AS"/>
</dbReference>
<feature type="binding site" description="axial binding residue" evidence="15">
    <location>
        <position position="195"/>
    </location>
    <ligand>
        <name>heme b</name>
        <dbReference type="ChEBI" id="CHEBI:60344"/>
    </ligand>
    <ligandPart>
        <name>Fe</name>
        <dbReference type="ChEBI" id="CHEBI:18248"/>
    </ligandPart>
</feature>
<feature type="binding site" evidence="15">
    <location>
        <position position="248"/>
    </location>
    <ligand>
        <name>Ca(2+)</name>
        <dbReference type="ChEBI" id="CHEBI:29108"/>
        <label>2</label>
    </ligand>
</feature>
<dbReference type="EMBL" id="GILB01010883">
    <property type="protein sequence ID" value="NUU91216.1"/>
    <property type="molecule type" value="Transcribed_RNA"/>
</dbReference>
<dbReference type="PRINTS" id="PR00458">
    <property type="entry name" value="PEROXIDASE"/>
</dbReference>
<feature type="binding site" evidence="14">
    <location>
        <position position="165"/>
    </location>
    <ligand>
        <name>substrate</name>
    </ligand>
</feature>
<evidence type="ECO:0000256" key="1">
    <source>
        <dbReference type="ARBA" id="ARBA00000189"/>
    </source>
</evidence>
<evidence type="ECO:0000256" key="13">
    <source>
        <dbReference type="PIRSR" id="PIRSR600823-1"/>
    </source>
</evidence>
<feature type="binding site" evidence="15">
    <location>
        <position position="196"/>
    </location>
    <ligand>
        <name>Ca(2+)</name>
        <dbReference type="ChEBI" id="CHEBI:29108"/>
        <label>2</label>
    </ligand>
</feature>
<feature type="disulfide bond" evidence="17">
    <location>
        <begin position="38"/>
        <end position="118"/>
    </location>
</feature>
<evidence type="ECO:0000256" key="18">
    <source>
        <dbReference type="RuleBase" id="RU362060"/>
    </source>
</evidence>
<feature type="binding site" evidence="15">
    <location>
        <position position="75"/>
    </location>
    <ligand>
        <name>Ca(2+)</name>
        <dbReference type="ChEBI" id="CHEBI:29108"/>
        <label>1</label>
    </ligand>
</feature>
<keyword evidence="6 18" id="KW-0349">Heme</keyword>
<comment type="similarity">
    <text evidence="18">Belongs to the peroxidase family. Classical plant (class III) peroxidase subfamily.</text>
</comment>
<keyword evidence="18" id="KW-0732">Signal</keyword>
<feature type="domain" description="Plant heme peroxidase family profile" evidence="19">
    <location>
        <begin position="28"/>
        <end position="328"/>
    </location>
</feature>
<feature type="binding site" evidence="15">
    <location>
        <position position="91"/>
    </location>
    <ligand>
        <name>Ca(2+)</name>
        <dbReference type="ChEBI" id="CHEBI:29108"/>
        <label>1</label>
    </ligand>
</feature>
<feature type="binding site" evidence="15">
    <location>
        <position position="70"/>
    </location>
    <ligand>
        <name>Ca(2+)</name>
        <dbReference type="ChEBI" id="CHEBI:29108"/>
        <label>1</label>
    </ligand>
</feature>
<feature type="signal peptide" evidence="18">
    <location>
        <begin position="1"/>
        <end position="27"/>
    </location>
</feature>
<feature type="disulfide bond" evidence="17">
    <location>
        <begin position="124"/>
        <end position="324"/>
    </location>
</feature>
<feature type="chain" id="PRO_5027164314" description="Peroxidase" evidence="18">
    <location>
        <begin position="28"/>
        <end position="329"/>
    </location>
</feature>
<feature type="site" description="Transition state stabilizer" evidence="16">
    <location>
        <position position="65"/>
    </location>
</feature>
<evidence type="ECO:0000256" key="10">
    <source>
        <dbReference type="ARBA" id="ARBA00023004"/>
    </source>
</evidence>
<evidence type="ECO:0000256" key="5">
    <source>
        <dbReference type="ARBA" id="ARBA00022559"/>
    </source>
</evidence>
<feature type="binding site" evidence="15">
    <location>
        <position position="73"/>
    </location>
    <ligand>
        <name>Ca(2+)</name>
        <dbReference type="ChEBI" id="CHEBI:29108"/>
        <label>1</label>
    </ligand>
</feature>
<keyword evidence="8 15" id="KW-0106">Calcium</keyword>
<dbReference type="PROSITE" id="PS00436">
    <property type="entry name" value="PEROXIDASE_2"/>
    <property type="match status" value="1"/>
</dbReference>
<evidence type="ECO:0000256" key="9">
    <source>
        <dbReference type="ARBA" id="ARBA00023002"/>
    </source>
</evidence>
<evidence type="ECO:0000256" key="14">
    <source>
        <dbReference type="PIRSR" id="PIRSR600823-2"/>
    </source>
</evidence>
<evidence type="ECO:0000256" key="6">
    <source>
        <dbReference type="ARBA" id="ARBA00022617"/>
    </source>
</evidence>
<dbReference type="PROSITE" id="PS00435">
    <property type="entry name" value="PEROXIDASE_1"/>
    <property type="match status" value="1"/>
</dbReference>
<evidence type="ECO:0000256" key="2">
    <source>
        <dbReference type="ARBA" id="ARBA00002322"/>
    </source>
</evidence>
<dbReference type="PRINTS" id="PR00461">
    <property type="entry name" value="PLPEROXIDASE"/>
</dbReference>
<feature type="binding site" evidence="15">
    <location>
        <position position="79"/>
    </location>
    <ligand>
        <name>Ca(2+)</name>
        <dbReference type="ChEBI" id="CHEBI:29108"/>
        <label>1</label>
    </ligand>
</feature>
<evidence type="ECO:0000259" key="19">
    <source>
        <dbReference type="PROSITE" id="PS50873"/>
    </source>
</evidence>
<dbReference type="GO" id="GO:0140825">
    <property type="term" value="F:lactoperoxidase activity"/>
    <property type="evidence" value="ECO:0007669"/>
    <property type="project" value="UniProtKB-EC"/>
</dbReference>
<evidence type="ECO:0000256" key="15">
    <source>
        <dbReference type="PIRSR" id="PIRSR600823-3"/>
    </source>
</evidence>
<dbReference type="GO" id="GO:0046872">
    <property type="term" value="F:metal ion binding"/>
    <property type="evidence" value="ECO:0007669"/>
    <property type="project" value="UniProtKB-UniRule"/>
</dbReference>
<dbReference type="PANTHER" id="PTHR31517">
    <property type="match status" value="1"/>
</dbReference>
<organism evidence="20">
    <name type="scientific">Populus davidiana</name>
    <dbReference type="NCBI Taxonomy" id="266767"/>
    <lineage>
        <taxon>Eukaryota</taxon>
        <taxon>Viridiplantae</taxon>
        <taxon>Streptophyta</taxon>
        <taxon>Embryophyta</taxon>
        <taxon>Tracheophyta</taxon>
        <taxon>Spermatophyta</taxon>
        <taxon>Magnoliopsida</taxon>
        <taxon>eudicotyledons</taxon>
        <taxon>Gunneridae</taxon>
        <taxon>Pentapetalae</taxon>
        <taxon>rosids</taxon>
        <taxon>fabids</taxon>
        <taxon>Malpighiales</taxon>
        <taxon>Salicaceae</taxon>
        <taxon>Saliceae</taxon>
        <taxon>Populus</taxon>
    </lineage>
</organism>
<keyword evidence="7 15" id="KW-0479">Metal-binding</keyword>
<dbReference type="CDD" id="cd00693">
    <property type="entry name" value="secretory_peroxidase"/>
    <property type="match status" value="1"/>
</dbReference>
<dbReference type="GO" id="GO:0020037">
    <property type="term" value="F:heme binding"/>
    <property type="evidence" value="ECO:0007669"/>
    <property type="project" value="UniProtKB-UniRule"/>
</dbReference>
<evidence type="ECO:0000256" key="12">
    <source>
        <dbReference type="ARBA" id="ARBA00023180"/>
    </source>
</evidence>
<dbReference type="InterPro" id="IPR019793">
    <property type="entry name" value="Peroxidases_heam-ligand_BS"/>
</dbReference>
<dbReference type="InterPro" id="IPR033905">
    <property type="entry name" value="Secretory_peroxidase"/>
</dbReference>
<keyword evidence="12" id="KW-0325">Glycoprotein</keyword>
<keyword evidence="18" id="KW-0964">Secreted</keyword>
<dbReference type="Gene3D" id="1.10.420.10">
    <property type="entry name" value="Peroxidase, domain 2"/>
    <property type="match status" value="1"/>
</dbReference>
<keyword evidence="9 18" id="KW-0560">Oxidoreductase</keyword>